<dbReference type="Proteomes" id="UP000634522">
    <property type="component" value="Unassembled WGS sequence"/>
</dbReference>
<evidence type="ECO:0000313" key="1">
    <source>
        <dbReference type="EMBL" id="NMF99165.1"/>
    </source>
</evidence>
<dbReference type="InterPro" id="IPR025612">
    <property type="entry name" value="YqjK"/>
</dbReference>
<proteinExistence type="predicted"/>
<comment type="caution">
    <text evidence="1">The sequence shown here is derived from an EMBL/GenBank/DDBJ whole genome shotgun (WGS) entry which is preliminary data.</text>
</comment>
<accession>A0ABX1NIQ6</accession>
<evidence type="ECO:0000313" key="2">
    <source>
        <dbReference type="Proteomes" id="UP000634522"/>
    </source>
</evidence>
<keyword evidence="2" id="KW-1185">Reference proteome</keyword>
<organism evidence="1 2">
    <name type="scientific">Aromatoleum toluolicum</name>
    <dbReference type="NCBI Taxonomy" id="90060"/>
    <lineage>
        <taxon>Bacteria</taxon>
        <taxon>Pseudomonadati</taxon>
        <taxon>Pseudomonadota</taxon>
        <taxon>Betaproteobacteria</taxon>
        <taxon>Rhodocyclales</taxon>
        <taxon>Rhodocyclaceae</taxon>
        <taxon>Aromatoleum</taxon>
    </lineage>
</organism>
<reference evidence="1 2" key="1">
    <citation type="submission" date="2019-12" db="EMBL/GenBank/DDBJ databases">
        <title>Comparative genomics gives insights into the taxonomy of the Azoarcus-Aromatoleum group and reveals separate origins of nif in the plant-associated Azoarcus and non-plant-associated Aromatoleum sub-groups.</title>
        <authorList>
            <person name="Lafos M."/>
            <person name="Maluk M."/>
            <person name="Batista M."/>
            <person name="Junghare M."/>
            <person name="Carmona M."/>
            <person name="Faoro H."/>
            <person name="Cruz L.M."/>
            <person name="Battistoni F."/>
            <person name="De Souza E."/>
            <person name="Pedrosa F."/>
            <person name="Chen W.-M."/>
            <person name="Poole P.S."/>
            <person name="Dixon R.A."/>
            <person name="James E.K."/>
        </authorList>
    </citation>
    <scope>NUCLEOTIDE SEQUENCE [LARGE SCALE GENOMIC DNA]</scope>
    <source>
        <strain evidence="1 2">T</strain>
    </source>
</reference>
<dbReference type="EMBL" id="WTVS01000039">
    <property type="protein sequence ID" value="NMF99165.1"/>
    <property type="molecule type" value="Genomic_DNA"/>
</dbReference>
<gene>
    <name evidence="1" type="ORF">GPA27_17435</name>
</gene>
<evidence type="ECO:0008006" key="3">
    <source>
        <dbReference type="Google" id="ProtNLM"/>
    </source>
</evidence>
<dbReference type="Pfam" id="PF13997">
    <property type="entry name" value="YqjK"/>
    <property type="match status" value="1"/>
</dbReference>
<sequence>MNPRLLELALRRQRLQFAAESQREVIVAGLARVESVLDVVDRASDQVRGLRDHVPLLTALALAVVVIRPRGALRAARRAWFGWLLYRRLGRSLDSVIGYLRRVAS</sequence>
<dbReference type="RefSeq" id="WP_169141779.1">
    <property type="nucleotide sequence ID" value="NZ_WTVS01000039.1"/>
</dbReference>
<protein>
    <recommendedName>
        <fullName evidence="3">YqjK-like protein</fullName>
    </recommendedName>
</protein>
<name>A0ABX1NIQ6_9RHOO</name>